<organism evidence="1 2">
    <name type="scientific">Panacibacter microcysteis</name>
    <dbReference type="NCBI Taxonomy" id="2793269"/>
    <lineage>
        <taxon>Bacteria</taxon>
        <taxon>Pseudomonadati</taxon>
        <taxon>Bacteroidota</taxon>
        <taxon>Chitinophagia</taxon>
        <taxon>Chitinophagales</taxon>
        <taxon>Chitinophagaceae</taxon>
        <taxon>Panacibacter</taxon>
    </lineage>
</organism>
<dbReference type="RefSeq" id="WP_196991862.1">
    <property type="nucleotide sequence ID" value="NZ_JADWYR010000002.1"/>
</dbReference>
<name>A0A931E9T0_9BACT</name>
<protein>
    <submittedName>
        <fullName evidence="1">Uncharacterized protein</fullName>
    </submittedName>
</protein>
<dbReference type="AlphaFoldDB" id="A0A931E9T0"/>
<gene>
    <name evidence="1" type="ORF">I5907_16255</name>
</gene>
<evidence type="ECO:0000313" key="1">
    <source>
        <dbReference type="EMBL" id="MBG9377794.1"/>
    </source>
</evidence>
<comment type="caution">
    <text evidence="1">The sequence shown here is derived from an EMBL/GenBank/DDBJ whole genome shotgun (WGS) entry which is preliminary data.</text>
</comment>
<accession>A0A931E9T0</accession>
<dbReference type="Proteomes" id="UP000628448">
    <property type="component" value="Unassembled WGS sequence"/>
</dbReference>
<proteinExistence type="predicted"/>
<sequence length="66" mass="7695">MEVSVSFNGMQYAIAPGDDGWLYVTGADIFRFTRDDKYFWHFSKQIDNDLQVVLKLKAFVTGLYKH</sequence>
<dbReference type="EMBL" id="JADWYR010000002">
    <property type="protein sequence ID" value="MBG9377794.1"/>
    <property type="molecule type" value="Genomic_DNA"/>
</dbReference>
<keyword evidence="2" id="KW-1185">Reference proteome</keyword>
<reference evidence="1" key="1">
    <citation type="submission" date="2020-11" db="EMBL/GenBank/DDBJ databases">
        <title>Bacterial whole genome sequence for Panacibacter sp. DH6.</title>
        <authorList>
            <person name="Le V."/>
            <person name="Ko S."/>
            <person name="Ahn C.-Y."/>
            <person name="Oh H.-M."/>
        </authorList>
    </citation>
    <scope>NUCLEOTIDE SEQUENCE</scope>
    <source>
        <strain evidence="1">DH6</strain>
    </source>
</reference>
<evidence type="ECO:0000313" key="2">
    <source>
        <dbReference type="Proteomes" id="UP000628448"/>
    </source>
</evidence>